<dbReference type="Pfam" id="PF09532">
    <property type="entry name" value="FDF"/>
    <property type="match status" value="1"/>
</dbReference>
<dbReference type="SMART" id="SM01199">
    <property type="entry name" value="FDF"/>
    <property type="match status" value="1"/>
</dbReference>
<dbReference type="InterPro" id="IPR004443">
    <property type="entry name" value="YjeF_N_dom"/>
</dbReference>
<feature type="region of interest" description="Disordered" evidence="5">
    <location>
        <begin position="238"/>
        <end position="276"/>
    </location>
</feature>
<keyword evidence="4" id="KW-0963">Cytoplasm</keyword>
<feature type="region of interest" description="Disordered" evidence="5">
    <location>
        <begin position="304"/>
        <end position="358"/>
    </location>
</feature>
<feature type="domain" description="DFDF" evidence="7">
    <location>
        <begin position="357"/>
        <end position="393"/>
    </location>
</feature>
<comment type="caution">
    <text evidence="8">The sequence shown here is derived from an EMBL/GenBank/DDBJ whole genome shotgun (WGS) entry which is preliminary data.</text>
</comment>
<feature type="compositionally biased region" description="Basic residues" evidence="5">
    <location>
        <begin position="317"/>
        <end position="331"/>
    </location>
</feature>
<feature type="compositionally biased region" description="Acidic residues" evidence="5">
    <location>
        <begin position="435"/>
        <end position="455"/>
    </location>
</feature>
<sequence>MAEAFIGLRVKVSLADNFILEGLVSSIDQQTQYLTLTNVLTFSNGIQQHLPSYGVAGPDIKDLQILPSQAPPPQPQHHMHSQPQPSVQKMLPQKSMPNKNPAPMPHNGYPSNTNSYPIVNGTQYSPQELVANSQATVNATKQNLQPHIQAYNTSSQATASKSQEHRQRQQQQQQQISPQMPPRYQQEVTQSAKYQEPVSTSPNYPKASKGYINTAPAQPKAPYVDPAIVSFTQPTSTTTILPRHQQTHRPSHGLKNSRQADFVESRTSPFIPPPSIELSVNDKVDICLDYETLRSDTESQLINDSDALDSDQPHIVHGGHKNRKLKPKSVKQRAPQSPGPKNSRYPRSPGKNMNGWANENVNDFKKQEFDFQHNLGLFDKKKVFAEIKESDSTDPDGLLVNINRNTGYKPGRPVPQNYGPLENVLERSRKQKYYEDDDDELDEEDNETTNEESDLENWKKNQEPIVTIRTLTGITCPFVTKAQMGEIEKIAATETGPSEDQIIENAGRSTAIMCLKALGGSRRIQPNNHNDAPLVVILAGNTKTGAYGLSAARHLTNHGCEVIICVAGKERDIIKSVSVQSKYLRASGGKIVKSAAELPEAYTAPVDLIVDALLGYQPSARDSDHDYDLASISDLIDWANDNKAPVLSLDMPSGFKGQFKSGNAIHPKWTLCLGAPRYGLKSRNMTGEIFLADIGIPRILYKKVGVRGWKMPWGADYLIGLEYA</sequence>
<feature type="region of interest" description="Disordered" evidence="5">
    <location>
        <begin position="390"/>
        <end position="458"/>
    </location>
</feature>
<dbReference type="InterPro" id="IPR036652">
    <property type="entry name" value="YjeF_N_dom_sf"/>
</dbReference>
<dbReference type="PANTHER" id="PTHR13612:SF0">
    <property type="entry name" value="ENHANCER OF MRNA-DECAPPING PROTEIN 3"/>
    <property type="match status" value="1"/>
</dbReference>
<feature type="domain" description="YjeF N-terminal" evidence="6">
    <location>
        <begin position="484"/>
        <end position="702"/>
    </location>
</feature>
<evidence type="ECO:0000256" key="3">
    <source>
        <dbReference type="ARBA" id="ARBA00015797"/>
    </source>
</evidence>
<dbReference type="InterPro" id="IPR025609">
    <property type="entry name" value="Lsm14-like_N"/>
</dbReference>
<dbReference type="InterPro" id="IPR025762">
    <property type="entry name" value="DFDF"/>
</dbReference>
<feature type="region of interest" description="Disordered" evidence="5">
    <location>
        <begin position="65"/>
        <end position="121"/>
    </location>
</feature>
<evidence type="ECO:0000259" key="7">
    <source>
        <dbReference type="PROSITE" id="PS51512"/>
    </source>
</evidence>
<evidence type="ECO:0000256" key="1">
    <source>
        <dbReference type="ARBA" id="ARBA00004201"/>
    </source>
</evidence>
<evidence type="ECO:0000313" key="9">
    <source>
        <dbReference type="Proteomes" id="UP001479436"/>
    </source>
</evidence>
<dbReference type="Proteomes" id="UP001479436">
    <property type="component" value="Unassembled WGS sequence"/>
</dbReference>
<dbReference type="SMART" id="SM01271">
    <property type="entry name" value="LSM14"/>
    <property type="match status" value="1"/>
</dbReference>
<evidence type="ECO:0000256" key="5">
    <source>
        <dbReference type="SAM" id="MobiDB-lite"/>
    </source>
</evidence>
<dbReference type="SUPFAM" id="SSF64153">
    <property type="entry name" value="YjeF N-terminal domain-like"/>
    <property type="match status" value="1"/>
</dbReference>
<evidence type="ECO:0000313" key="8">
    <source>
        <dbReference type="EMBL" id="KAK9723006.1"/>
    </source>
</evidence>
<feature type="compositionally biased region" description="Polar residues" evidence="5">
    <location>
        <begin position="109"/>
        <end position="121"/>
    </location>
</feature>
<reference evidence="8 9" key="1">
    <citation type="submission" date="2023-04" db="EMBL/GenBank/DDBJ databases">
        <title>Genome of Basidiobolus ranarum AG-B5.</title>
        <authorList>
            <person name="Stajich J.E."/>
            <person name="Carter-House D."/>
            <person name="Gryganskyi A."/>
        </authorList>
    </citation>
    <scope>NUCLEOTIDE SEQUENCE [LARGE SCALE GENOMIC DNA]</scope>
    <source>
        <strain evidence="8 9">AG-B5</strain>
    </source>
</reference>
<dbReference type="Gene3D" id="3.40.50.10260">
    <property type="entry name" value="YjeF N-terminal domain"/>
    <property type="match status" value="1"/>
</dbReference>
<proteinExistence type="inferred from homology"/>
<comment type="similarity">
    <text evidence="2">Belongs to the EDC3 family.</text>
</comment>
<protein>
    <recommendedName>
        <fullName evidence="3">Enhancer of mRNA-decapping protein 3</fullName>
    </recommendedName>
</protein>
<dbReference type="EMBL" id="JASJQH010006934">
    <property type="protein sequence ID" value="KAK9723006.1"/>
    <property type="molecule type" value="Genomic_DNA"/>
</dbReference>
<evidence type="ECO:0000259" key="6">
    <source>
        <dbReference type="PROSITE" id="PS51385"/>
    </source>
</evidence>
<dbReference type="PANTHER" id="PTHR13612">
    <property type="entry name" value="ENHANCER OF MRNA-DECAPPING PROTEIN 3"/>
    <property type="match status" value="1"/>
</dbReference>
<dbReference type="Gene3D" id="2.30.30.100">
    <property type="match status" value="1"/>
</dbReference>
<dbReference type="PROSITE" id="PS51512">
    <property type="entry name" value="DFDF"/>
    <property type="match status" value="1"/>
</dbReference>
<dbReference type="PROSITE" id="PS51385">
    <property type="entry name" value="YJEF_N"/>
    <property type="match status" value="1"/>
</dbReference>
<feature type="compositionally biased region" description="Polar residues" evidence="5">
    <location>
        <begin position="186"/>
        <end position="203"/>
    </location>
</feature>
<feature type="region of interest" description="Disordered" evidence="5">
    <location>
        <begin position="154"/>
        <end position="213"/>
    </location>
</feature>
<feature type="compositionally biased region" description="Basic and acidic residues" evidence="5">
    <location>
        <begin position="424"/>
        <end position="434"/>
    </location>
</feature>
<name>A0ABR2W8H1_9FUNG</name>
<accession>A0ABR2W8H1</accession>
<evidence type="ECO:0000256" key="2">
    <source>
        <dbReference type="ARBA" id="ARBA00006610"/>
    </source>
</evidence>
<dbReference type="InterPro" id="IPR019050">
    <property type="entry name" value="FDF_dom"/>
</dbReference>
<organism evidence="8 9">
    <name type="scientific">Basidiobolus ranarum</name>
    <dbReference type="NCBI Taxonomy" id="34480"/>
    <lineage>
        <taxon>Eukaryota</taxon>
        <taxon>Fungi</taxon>
        <taxon>Fungi incertae sedis</taxon>
        <taxon>Zoopagomycota</taxon>
        <taxon>Entomophthoromycotina</taxon>
        <taxon>Basidiobolomycetes</taxon>
        <taxon>Basidiobolales</taxon>
        <taxon>Basidiobolaceae</taxon>
        <taxon>Basidiobolus</taxon>
    </lineage>
</organism>
<comment type="subcellular location">
    <subcellularLocation>
        <location evidence="1">Cytoplasm</location>
        <location evidence="1">P-body</location>
    </subcellularLocation>
</comment>
<keyword evidence="9" id="KW-1185">Reference proteome</keyword>
<gene>
    <name evidence="8" type="primary">EDC3_1</name>
    <name evidence="8" type="ORF">K7432_002256</name>
</gene>
<evidence type="ECO:0000256" key="4">
    <source>
        <dbReference type="ARBA" id="ARBA00022490"/>
    </source>
</evidence>
<dbReference type="Pfam" id="PF03853">
    <property type="entry name" value="YjeF_N"/>
    <property type="match status" value="1"/>
</dbReference>